<protein>
    <recommendedName>
        <fullName evidence="7">AP2/ERF domain-containing protein</fullName>
    </recommendedName>
</protein>
<feature type="domain" description="AP2/ERF" evidence="7">
    <location>
        <begin position="207"/>
        <end position="265"/>
    </location>
</feature>
<name>A0A8J2WWH6_9STRA</name>
<evidence type="ECO:0000313" key="8">
    <source>
        <dbReference type="EMBL" id="CAH0364181.1"/>
    </source>
</evidence>
<dbReference type="InterPro" id="IPR016177">
    <property type="entry name" value="DNA-bd_dom_sf"/>
</dbReference>
<dbReference type="PANTHER" id="PTHR31194">
    <property type="entry name" value="SHN SHINE , DNA BINDING / TRANSCRIPTION FACTOR"/>
    <property type="match status" value="1"/>
</dbReference>
<sequence>MEMLPPAPVPPNVVVGATVVKRFPGYGERRGTIAEIDLDGGKVVVRWASDERTTLSLGEAAKRALYAIPPIEEEERSIVEDDISTVGYDSGDDTAPYLGEGGARTSSSRFWGVTWDRARKKWKARYLDADGKTYRTIGRFDDEEEAARAYNKAIRDASLEGKRHMNAVDATGALVPKVPSASSRLPRDRAAVVAPDPARAPTGTTSKFWGVSWNKSNGRWQARYQDADGKLRSIGYFDTQEAAAHAVNAAIRRAGLEGRRKTNPVVDGQLVPPKKNPASGHGRRHKRRRDEPAAAPSTRARRR</sequence>
<keyword evidence="3" id="KW-0238">DNA-binding</keyword>
<dbReference type="EMBL" id="CAKKNE010000001">
    <property type="protein sequence ID" value="CAH0364181.1"/>
    <property type="molecule type" value="Genomic_DNA"/>
</dbReference>
<evidence type="ECO:0000256" key="4">
    <source>
        <dbReference type="ARBA" id="ARBA00023163"/>
    </source>
</evidence>
<keyword evidence="5" id="KW-0539">Nucleus</keyword>
<dbReference type="OrthoDB" id="207175at2759"/>
<organism evidence="8 9">
    <name type="scientific">Pelagomonas calceolata</name>
    <dbReference type="NCBI Taxonomy" id="35677"/>
    <lineage>
        <taxon>Eukaryota</taxon>
        <taxon>Sar</taxon>
        <taxon>Stramenopiles</taxon>
        <taxon>Ochrophyta</taxon>
        <taxon>Pelagophyceae</taxon>
        <taxon>Pelagomonadales</taxon>
        <taxon>Pelagomonadaceae</taxon>
        <taxon>Pelagomonas</taxon>
    </lineage>
</organism>
<evidence type="ECO:0000256" key="5">
    <source>
        <dbReference type="ARBA" id="ARBA00023242"/>
    </source>
</evidence>
<dbReference type="GO" id="GO:0003700">
    <property type="term" value="F:DNA-binding transcription factor activity"/>
    <property type="evidence" value="ECO:0007669"/>
    <property type="project" value="InterPro"/>
</dbReference>
<evidence type="ECO:0000256" key="3">
    <source>
        <dbReference type="ARBA" id="ARBA00023125"/>
    </source>
</evidence>
<evidence type="ECO:0000256" key="6">
    <source>
        <dbReference type="SAM" id="MobiDB-lite"/>
    </source>
</evidence>
<dbReference type="InterPro" id="IPR001471">
    <property type="entry name" value="AP2/ERF_dom"/>
</dbReference>
<reference evidence="8" key="1">
    <citation type="submission" date="2021-11" db="EMBL/GenBank/DDBJ databases">
        <authorList>
            <consortium name="Genoscope - CEA"/>
            <person name="William W."/>
        </authorList>
    </citation>
    <scope>NUCLEOTIDE SEQUENCE</scope>
</reference>
<evidence type="ECO:0000256" key="2">
    <source>
        <dbReference type="ARBA" id="ARBA00023015"/>
    </source>
</evidence>
<feature type="compositionally biased region" description="Low complexity" evidence="6">
    <location>
        <begin position="293"/>
        <end position="303"/>
    </location>
</feature>
<dbReference type="Proteomes" id="UP000789595">
    <property type="component" value="Unassembled WGS sequence"/>
</dbReference>
<dbReference type="AlphaFoldDB" id="A0A8J2WWH6"/>
<proteinExistence type="predicted"/>
<dbReference type="PROSITE" id="PS51032">
    <property type="entry name" value="AP2_ERF"/>
    <property type="match status" value="1"/>
</dbReference>
<dbReference type="InterPro" id="IPR036955">
    <property type="entry name" value="AP2/ERF_dom_sf"/>
</dbReference>
<dbReference type="PANTHER" id="PTHR31194:SF189">
    <property type="entry name" value="AP2_ERF DOMAIN-CONTAINING PROTEIN"/>
    <property type="match status" value="1"/>
</dbReference>
<evidence type="ECO:0000256" key="1">
    <source>
        <dbReference type="ARBA" id="ARBA00004123"/>
    </source>
</evidence>
<evidence type="ECO:0000259" key="7">
    <source>
        <dbReference type="PROSITE" id="PS51032"/>
    </source>
</evidence>
<comment type="subcellular location">
    <subcellularLocation>
        <location evidence="1">Nucleus</location>
    </subcellularLocation>
</comment>
<dbReference type="GO" id="GO:0005634">
    <property type="term" value="C:nucleus"/>
    <property type="evidence" value="ECO:0007669"/>
    <property type="project" value="UniProtKB-SubCell"/>
</dbReference>
<keyword evidence="9" id="KW-1185">Reference proteome</keyword>
<keyword evidence="4" id="KW-0804">Transcription</keyword>
<dbReference type="Gene3D" id="3.30.730.10">
    <property type="entry name" value="AP2/ERF domain"/>
    <property type="match status" value="2"/>
</dbReference>
<evidence type="ECO:0000313" key="9">
    <source>
        <dbReference type="Proteomes" id="UP000789595"/>
    </source>
</evidence>
<dbReference type="SUPFAM" id="SSF54171">
    <property type="entry name" value="DNA-binding domain"/>
    <property type="match status" value="2"/>
</dbReference>
<feature type="region of interest" description="Disordered" evidence="6">
    <location>
        <begin position="255"/>
        <end position="303"/>
    </location>
</feature>
<comment type="caution">
    <text evidence="8">The sequence shown here is derived from an EMBL/GenBank/DDBJ whole genome shotgun (WGS) entry which is preliminary data.</text>
</comment>
<dbReference type="InterPro" id="IPR050913">
    <property type="entry name" value="AP2/ERF_ERF"/>
</dbReference>
<keyword evidence="2" id="KW-0805">Transcription regulation</keyword>
<gene>
    <name evidence="8" type="ORF">PECAL_1P05340</name>
</gene>
<accession>A0A8J2WWH6</accession>
<dbReference type="GO" id="GO:0003677">
    <property type="term" value="F:DNA binding"/>
    <property type="evidence" value="ECO:0007669"/>
    <property type="project" value="UniProtKB-KW"/>
</dbReference>